<dbReference type="FunCoup" id="M4DX99">
    <property type="interactions" value="931"/>
</dbReference>
<keyword evidence="3" id="KW-0813">Transport</keyword>
<comment type="function">
    <text evidence="10">Acts as an effector of RABF2A and RABF2B. Involved in vacuolar transport of storage proteins. Regulates membrane trafficking to protein storage vacuoles (PSVs). Binds specifically to phosphatidylinositol 3-monophosphate (PtdIns3P).</text>
</comment>
<organism evidence="14 15">
    <name type="scientific">Brassica campestris</name>
    <name type="common">Field mustard</name>
    <dbReference type="NCBI Taxonomy" id="3711"/>
    <lineage>
        <taxon>Eukaryota</taxon>
        <taxon>Viridiplantae</taxon>
        <taxon>Streptophyta</taxon>
        <taxon>Embryophyta</taxon>
        <taxon>Tracheophyta</taxon>
        <taxon>Spermatophyta</taxon>
        <taxon>Magnoliopsida</taxon>
        <taxon>eudicotyledons</taxon>
        <taxon>Gunneridae</taxon>
        <taxon>Pentapetalae</taxon>
        <taxon>rosids</taxon>
        <taxon>malvids</taxon>
        <taxon>Brassicales</taxon>
        <taxon>Brassicaceae</taxon>
        <taxon>Brassiceae</taxon>
        <taxon>Brassica</taxon>
    </lineage>
</organism>
<keyword evidence="15" id="KW-1185">Reference proteome</keyword>
<dbReference type="Pfam" id="PF00787">
    <property type="entry name" value="PX"/>
    <property type="match status" value="1"/>
</dbReference>
<dbReference type="InterPro" id="IPR036871">
    <property type="entry name" value="PX_dom_sf"/>
</dbReference>
<name>M4DX99_BRACM</name>
<dbReference type="PANTHER" id="PTHR46856">
    <property type="entry name" value="PX DOMAIN-CONTAINING PROTEIN EREL1-RELATED"/>
    <property type="match status" value="1"/>
</dbReference>
<dbReference type="HOGENOM" id="CLU_010605_0_0_1"/>
<dbReference type="GO" id="GO:0010008">
    <property type="term" value="C:endosome membrane"/>
    <property type="evidence" value="ECO:0000318"/>
    <property type="project" value="GO_Central"/>
</dbReference>
<feature type="compositionally biased region" description="Polar residues" evidence="12">
    <location>
        <begin position="237"/>
        <end position="259"/>
    </location>
</feature>
<dbReference type="GeneID" id="103840403"/>
<feature type="region of interest" description="Disordered" evidence="12">
    <location>
        <begin position="319"/>
        <end position="353"/>
    </location>
</feature>
<feature type="coiled-coil region" evidence="11">
    <location>
        <begin position="359"/>
        <end position="506"/>
    </location>
</feature>
<reference evidence="14 15" key="1">
    <citation type="journal article" date="2011" name="Nat. Genet.">
        <title>The genome of the mesopolyploid crop species Brassica rapa.</title>
        <authorList>
            <consortium name="Brassica rapa Genome Sequencing Project Consortium"/>
            <person name="Wang X."/>
            <person name="Wang H."/>
            <person name="Wang J."/>
            <person name="Sun R."/>
            <person name="Wu J."/>
            <person name="Liu S."/>
            <person name="Bai Y."/>
            <person name="Mun J.H."/>
            <person name="Bancroft I."/>
            <person name="Cheng F."/>
            <person name="Huang S."/>
            <person name="Li X."/>
            <person name="Hua W."/>
            <person name="Wang J."/>
            <person name="Wang X."/>
            <person name="Freeling M."/>
            <person name="Pires J.C."/>
            <person name="Paterson A.H."/>
            <person name="Chalhoub B."/>
            <person name="Wang B."/>
            <person name="Hayward A."/>
            <person name="Sharpe A.G."/>
            <person name="Park B.S."/>
            <person name="Weisshaar B."/>
            <person name="Liu B."/>
            <person name="Li B."/>
            <person name="Liu B."/>
            <person name="Tong C."/>
            <person name="Song C."/>
            <person name="Duran C."/>
            <person name="Peng C."/>
            <person name="Geng C."/>
            <person name="Koh C."/>
            <person name="Lin C."/>
            <person name="Edwards D."/>
            <person name="Mu D."/>
            <person name="Shen D."/>
            <person name="Soumpourou E."/>
            <person name="Li F."/>
            <person name="Fraser F."/>
            <person name="Conant G."/>
            <person name="Lassalle G."/>
            <person name="King G.J."/>
            <person name="Bonnema G."/>
            <person name="Tang H."/>
            <person name="Wang H."/>
            <person name="Belcram H."/>
            <person name="Zhou H."/>
            <person name="Hirakawa H."/>
            <person name="Abe H."/>
            <person name="Guo H."/>
            <person name="Wang H."/>
            <person name="Jin H."/>
            <person name="Parkin I.A."/>
            <person name="Batley J."/>
            <person name="Kim J.S."/>
            <person name="Just J."/>
            <person name="Li J."/>
            <person name="Xu J."/>
            <person name="Deng J."/>
            <person name="Kim J.A."/>
            <person name="Li J."/>
            <person name="Yu J."/>
            <person name="Meng J."/>
            <person name="Wang J."/>
            <person name="Min J."/>
            <person name="Poulain J."/>
            <person name="Wang J."/>
            <person name="Hatakeyama K."/>
            <person name="Wu K."/>
            <person name="Wang L."/>
            <person name="Fang L."/>
            <person name="Trick M."/>
            <person name="Links M.G."/>
            <person name="Zhao M."/>
            <person name="Jin M."/>
            <person name="Ramchiary N."/>
            <person name="Drou N."/>
            <person name="Berkman P.J."/>
            <person name="Cai Q."/>
            <person name="Huang Q."/>
            <person name="Li R."/>
            <person name="Tabata S."/>
            <person name="Cheng S."/>
            <person name="Zhang S."/>
            <person name="Zhang S."/>
            <person name="Huang S."/>
            <person name="Sato S."/>
            <person name="Sun S."/>
            <person name="Kwon S.J."/>
            <person name="Choi S.R."/>
            <person name="Lee T.H."/>
            <person name="Fan W."/>
            <person name="Zhao X."/>
            <person name="Tan X."/>
            <person name="Xu X."/>
            <person name="Wang Y."/>
            <person name="Qiu Y."/>
            <person name="Yin Y."/>
            <person name="Li Y."/>
            <person name="Du Y."/>
            <person name="Liao Y."/>
            <person name="Lim Y."/>
            <person name="Narusaka Y."/>
            <person name="Wang Y."/>
            <person name="Wang Z."/>
            <person name="Li Z."/>
            <person name="Wang Z."/>
            <person name="Xiong Z."/>
            <person name="Zhang Z."/>
        </authorList>
    </citation>
    <scope>NUCLEOTIDE SEQUENCE [LARGE SCALE GENOMIC DNA]</scope>
    <source>
        <strain evidence="14 15">cv. Chiifu-401-42</strain>
    </source>
</reference>
<keyword evidence="6" id="KW-0653">Protein transport</keyword>
<proteinExistence type="predicted"/>
<dbReference type="RefSeq" id="XP_009115163.1">
    <property type="nucleotide sequence ID" value="XM_009116915.2"/>
</dbReference>
<keyword evidence="5" id="KW-0967">Endosome</keyword>
<feature type="compositionally biased region" description="Acidic residues" evidence="12">
    <location>
        <begin position="678"/>
        <end position="688"/>
    </location>
</feature>
<dbReference type="Gene3D" id="3.30.1520.10">
    <property type="entry name" value="Phox-like domain"/>
    <property type="match status" value="1"/>
</dbReference>
<dbReference type="PANTHER" id="PTHR46856:SF3">
    <property type="entry name" value="PX DOMAIN-CONTAINING PROTEIN EREX"/>
    <property type="match status" value="1"/>
</dbReference>
<evidence type="ECO:0000256" key="3">
    <source>
        <dbReference type="ARBA" id="ARBA00022448"/>
    </source>
</evidence>
<accession>M4DX99</accession>
<feature type="region of interest" description="Disordered" evidence="12">
    <location>
        <begin position="232"/>
        <end position="296"/>
    </location>
</feature>
<feature type="region of interest" description="Disordered" evidence="12">
    <location>
        <begin position="47"/>
        <end position="84"/>
    </location>
</feature>
<evidence type="ECO:0000259" key="13">
    <source>
        <dbReference type="PROSITE" id="PS50195"/>
    </source>
</evidence>
<keyword evidence="4" id="KW-0963">Cytoplasm</keyword>
<evidence type="ECO:0000256" key="1">
    <source>
        <dbReference type="ARBA" id="ARBA00004481"/>
    </source>
</evidence>
<reference evidence="14 15" key="2">
    <citation type="journal article" date="2018" name="Hortic Res">
        <title>Improved Brassica rapa reference genome by single-molecule sequencing and chromosome conformation capture technologies.</title>
        <authorList>
            <person name="Zhang L."/>
            <person name="Cai X."/>
            <person name="Wu J."/>
            <person name="Liu M."/>
            <person name="Grob S."/>
            <person name="Cheng F."/>
            <person name="Liang J."/>
            <person name="Cai C."/>
            <person name="Liu Z."/>
            <person name="Liu B."/>
            <person name="Wang F."/>
            <person name="Li S."/>
            <person name="Liu F."/>
            <person name="Li X."/>
            <person name="Cheng L."/>
            <person name="Yang W."/>
            <person name="Li M.H."/>
            <person name="Grossniklaus U."/>
            <person name="Zheng H."/>
            <person name="Wang X."/>
        </authorList>
    </citation>
    <scope>NUCLEOTIDE SEQUENCE [LARGE SCALE GENOMIC DNA]</scope>
    <source>
        <strain evidence="14 15">cv. Chiifu-401-42</strain>
    </source>
</reference>
<evidence type="ECO:0000256" key="8">
    <source>
        <dbReference type="ARBA" id="ARBA00023121"/>
    </source>
</evidence>
<evidence type="ECO:0000256" key="7">
    <source>
        <dbReference type="ARBA" id="ARBA00023054"/>
    </source>
</evidence>
<dbReference type="InParanoid" id="M4DX99"/>
<dbReference type="GO" id="GO:0035091">
    <property type="term" value="F:phosphatidylinositol binding"/>
    <property type="evidence" value="ECO:0007669"/>
    <property type="project" value="InterPro"/>
</dbReference>
<evidence type="ECO:0000256" key="4">
    <source>
        <dbReference type="ARBA" id="ARBA00022490"/>
    </source>
</evidence>
<feature type="compositionally biased region" description="Polar residues" evidence="12">
    <location>
        <begin position="285"/>
        <end position="295"/>
    </location>
</feature>
<evidence type="ECO:0000256" key="9">
    <source>
        <dbReference type="ARBA" id="ARBA00023136"/>
    </source>
</evidence>
<evidence type="ECO:0000313" key="14">
    <source>
        <dbReference type="EnsemblPlants" id="Bra021145.1-P"/>
    </source>
</evidence>
<dbReference type="KEGG" id="brp:103840403"/>
<dbReference type="GO" id="GO:0015031">
    <property type="term" value="P:protein transport"/>
    <property type="evidence" value="ECO:0000318"/>
    <property type="project" value="GO_Central"/>
</dbReference>
<dbReference type="SUPFAM" id="SSF64268">
    <property type="entry name" value="PX domain"/>
    <property type="match status" value="1"/>
</dbReference>
<evidence type="ECO:0000256" key="6">
    <source>
        <dbReference type="ARBA" id="ARBA00022927"/>
    </source>
</evidence>
<dbReference type="SMR" id="M4DX99"/>
<sequence length="703" mass="80564">MNLYADDLSLLDYNYNVSGPFGEPFSHRFLSPGPYFHGEDDDYRRSINHSLGGAYGGESNKDSRVSKKHRHDGKSPLPLGMDWSAPPRQWEGRNTVWPHDPRTGWSYCVTVPSWVDLPRSTVSDPGVFYRVQVAIQSPEGITSTRLILRRFNDFLELYSSIKKEFVKKRLPLPPPKKRLRMKNETLLEERRCCLEDWMNRLLTDIDISRSALIATFLELEAAVRSYFNDEYQENEDSSGNSQLRLPDTSSDAPGSSSVTMDHLSDSPDETSDTSTMKHDEASLKNIASRNSTSEDNVTDWHELITESGLLDKSHFTDRAAETGEASISRESNQDSMESHDDPHGNSYGADTETGKNVAIVFQSEERSKLKRVVDTLEQRLETAKADTEDLISRLNQELAVRQFLSTKVKDLEVELETTRESCKQGMEQTVLKEKERFTQIQWDMEELRKQCMEMESLLNSMKDEKEHIETTNESLVQENEMLLQQMDDLRDKFENLRKEHEELEVKSKAELKVLVKEVKSLRTTQSELRVELSRTMKEKLEMERVIQREKDREETAKTANKKLMHEYDVLQNRLQECNVKFHMEDESKLVMESSSPSEAMDLLATSDNRIGLLIAETQLLSEEVETTTEEHGGTGDVVRKMLTEVLIDNARLRKQVNSVLRCSLSGHGVSVREARSEQEEEEEEDQEGSVDLASSVLSKILEK</sequence>
<dbReference type="PROSITE" id="PS50195">
    <property type="entry name" value="PX"/>
    <property type="match status" value="1"/>
</dbReference>
<evidence type="ECO:0000256" key="10">
    <source>
        <dbReference type="ARBA" id="ARBA00055681"/>
    </source>
</evidence>
<evidence type="ECO:0000256" key="12">
    <source>
        <dbReference type="SAM" id="MobiDB-lite"/>
    </source>
</evidence>
<protein>
    <recommendedName>
        <fullName evidence="13">PX domain-containing protein</fullName>
    </recommendedName>
</protein>
<evidence type="ECO:0000256" key="11">
    <source>
        <dbReference type="SAM" id="Coils"/>
    </source>
</evidence>
<comment type="subcellular location">
    <subcellularLocation>
        <location evidence="2">Cytoplasm</location>
        <location evidence="2">Cytosol</location>
    </subcellularLocation>
    <subcellularLocation>
        <location evidence="1">Endosome membrane</location>
        <topology evidence="1">Peripheral membrane protein</topology>
    </subcellularLocation>
</comment>
<dbReference type="SMART" id="SM00312">
    <property type="entry name" value="PX"/>
    <property type="match status" value="1"/>
</dbReference>
<evidence type="ECO:0000313" key="15">
    <source>
        <dbReference type="Proteomes" id="UP000011750"/>
    </source>
</evidence>
<evidence type="ECO:0000256" key="5">
    <source>
        <dbReference type="ARBA" id="ARBA00022753"/>
    </source>
</evidence>
<dbReference type="AlphaFoldDB" id="M4DX99"/>
<reference evidence="14" key="3">
    <citation type="submission" date="2023-03" db="UniProtKB">
        <authorList>
            <consortium name="EnsemblPlants"/>
        </authorList>
    </citation>
    <scope>IDENTIFICATION</scope>
    <source>
        <strain evidence="14">cv. Chiifu-401-42</strain>
    </source>
</reference>
<keyword evidence="7 11" id="KW-0175">Coiled coil</keyword>
<dbReference type="EnsemblPlants" id="Bra021145.1">
    <property type="protein sequence ID" value="Bra021145.1-P"/>
    <property type="gene ID" value="Bra021145"/>
</dbReference>
<dbReference type="eggNOG" id="ENOG502QVII">
    <property type="taxonomic scope" value="Eukaryota"/>
</dbReference>
<feature type="region of interest" description="Disordered" evidence="12">
    <location>
        <begin position="667"/>
        <end position="703"/>
    </location>
</feature>
<feature type="domain" description="PX" evidence="13">
    <location>
        <begin position="107"/>
        <end position="224"/>
    </location>
</feature>
<dbReference type="InterPro" id="IPR044588">
    <property type="entry name" value="EREX-like"/>
</dbReference>
<dbReference type="Proteomes" id="UP000011750">
    <property type="component" value="Chromosome A01"/>
</dbReference>
<dbReference type="GO" id="GO:0005829">
    <property type="term" value="C:cytosol"/>
    <property type="evidence" value="ECO:0007669"/>
    <property type="project" value="UniProtKB-SubCell"/>
</dbReference>
<dbReference type="STRING" id="51351.M4DX99"/>
<dbReference type="InterPro" id="IPR001683">
    <property type="entry name" value="PX_dom"/>
</dbReference>
<dbReference type="OrthoDB" id="76516at2759"/>
<dbReference type="FunFam" id="3.30.1520.10:FF:000060">
    <property type="entry name" value="Phox (PX) domain-containing protein"/>
    <property type="match status" value="1"/>
</dbReference>
<dbReference type="OMA" id="SMSNHRK"/>
<keyword evidence="8" id="KW-0446">Lipid-binding</keyword>
<dbReference type="Gramene" id="Bra021145.1">
    <property type="protein sequence ID" value="Bra021145.1-P"/>
    <property type="gene ID" value="Bra021145"/>
</dbReference>
<keyword evidence="9" id="KW-0472">Membrane</keyword>
<evidence type="ECO:0000256" key="2">
    <source>
        <dbReference type="ARBA" id="ARBA00004514"/>
    </source>
</evidence>